<dbReference type="STRING" id="691883.A0A058ZAK0"/>
<feature type="domain" description="RSE1/DDB1/CPSF1 first beta-propeller" evidence="5">
    <location>
        <begin position="18"/>
        <end position="403"/>
    </location>
</feature>
<dbReference type="Gene3D" id="2.130.10.10">
    <property type="entry name" value="YVTN repeat-like/Quinoprotein amine dehydrogenase"/>
    <property type="match status" value="3"/>
</dbReference>
<dbReference type="EMBL" id="KB932203">
    <property type="protein sequence ID" value="KCV71420.1"/>
    <property type="molecule type" value="Genomic_DNA"/>
</dbReference>
<evidence type="ECO:0000259" key="6">
    <source>
        <dbReference type="Pfam" id="PF23726"/>
    </source>
</evidence>
<keyword evidence="2" id="KW-0539">Nucleus</keyword>
<accession>A0A058ZAK0</accession>
<dbReference type="eggNOG" id="KOG1896">
    <property type="taxonomic scope" value="Eukaryota"/>
</dbReference>
<dbReference type="InterPro" id="IPR058543">
    <property type="entry name" value="Beta-prop_RSE1/DDB1/CPSF1_2nd"/>
</dbReference>
<dbReference type="PANTHER" id="PTHR10644">
    <property type="entry name" value="DNA REPAIR/RNA PROCESSING CPSF FAMILY"/>
    <property type="match status" value="1"/>
</dbReference>
<dbReference type="RefSeq" id="XP_009494543.1">
    <property type="nucleotide sequence ID" value="XM_009496268.1"/>
</dbReference>
<evidence type="ECO:0000313" key="7">
    <source>
        <dbReference type="EMBL" id="KCV71420.1"/>
    </source>
</evidence>
<feature type="compositionally biased region" description="Low complexity" evidence="3">
    <location>
        <begin position="711"/>
        <end position="722"/>
    </location>
</feature>
<dbReference type="InterPro" id="IPR018846">
    <property type="entry name" value="Beta-prop_RSE1/DDB1/CPSF1_1st"/>
</dbReference>
<feature type="domain" description="RSE1/DDB1/CPSF1 second beta-propeller" evidence="6">
    <location>
        <begin position="1100"/>
        <end position="1174"/>
    </location>
</feature>
<sequence>MSNLVYPVHDELSPPTAVESSIICNLLSPDESCLVVLRSSLLQVFRVLDRRTGTPVSSATLPKDGKLCLAFSHRLWGDVMSIRAVRLDPYPTDVLIVASLEAKLSLVVFDPYSQSMETLSMHHYEDESLKEGRVTFNSDPELTVDPANRCASLRVYDDHFAILPLGQTGMMDLDGDAAKDRSLLTGSSFVLDCSDIDNGFRNVKTSVFLHGYYQPTVTVLYEPVPTSPSLLGLRKDTHSIITFSLDLARGDSQVLWRRASIPFDAFQLIALPRPIGGVLVICHSSLIYVSHESLNYGVALNEFAKLSDYRFATNWASIGIGQISLDGSKWSLLSPSRLLASLRNGDLYMVDILAEGSFVNRISFERLASAGLPSGISPIGSTGFVFLSSQLGLPLLLHMEEKGRAVLPVTSAESPAPALSSTQASEGFDELDLLFGHTEGASTAGGAADLKPASASSGWLITVSDWLHNIGPIKDFAVGRAVGVSNAISNNALYDFVDIVALSGHDSTTTFSIMQRGIRPRILSSFDMEAQDIFNIRSSSGPDAQDAFLILSFAVSRSLILQCGEGLTELTDTGLVGSEATIHAEPIEGTGCFIQVTPSTLRILSMHDASLVASLALSARAPDASAVSASMAGPLLAILFSDGSLQALQFQPEQQHFHPVDLSAVSLLGGDNAQRVTALAAFHDRGHFLRPLATFLSPAALGQLCSRVTPAGSTGAGAPTASMSDLGTPSLASVDLDDEDDFLYGGSTAGGGGAAEAQAMEVDGPSESGFGASGGAGPLLGGDGAQTPLQEALRALVSPDGAEQFLFLALASGHLLVLRLPAAAHSGLAPAMAEVVLLSDGLADATGVLADRPGLEHLLSDAAPLTDVVEELLLLPLGADSPEVVAATSTAAPVAGSRPIASLFLMAGHRSGDVTAWRLSDAGLGCAFDAMHGVNLGLEQGDTNDAMGLAAAARRTLGRLGGRFARVDLAGAIFRPMSVDLATASTGALLADAGEARAAQAAANLEAKHIQYCGVRAQILAQAAAAQAAAQASSGHRRMRGPPPSAVANISPHLQYQQQLLRTAEDTALRALHQIQERFRHSTAYSSMPDTAAQMAQAVARLRHRPRRLRAFTHVGASSPLGFEGVFVCGARPKWIVYSPRTGFCVHSMHDDGPVRAFTPLSIQSSPRGVAYLAEAVSHTAHGRPTCRLRVSQLPKDMKIDSPWPIRRVPLRCRAHKIAYHPESGHYIVATSQLDTSADVATSGIDCEDQQAGGPLQASTVTSDLEAATHATPMSNGALPIPPDRRRFSIELWSPSAWLAGPADRIEPMPSFAQMREDGDASGVASEKNAARLRVDEQVLAVETVYLDTTGAGVGTDVPTERRPFIAVGTGTLRGADESCGGRILIFDVVERHHSDPKKATSSHRLKLVFSKTFRTPVSAVTELGGHIALALGQRIILYSFKDAADLVGRAFLDVHTYVTALSSVAGRYLLVGDALRGVCFARYKGHPLVGLDIIGSDRGEVRRHSPVGSGEFIVDDTSLAMVSLDDAGSMHVLRYDPASIQSIAGKRLLRTADMHVGANQLSCPRSFRFSMRSPSVRSSRQQFTLFASSEGVLSSVAPVPERRFHRLSLLQRKLTSGPTLAALSSSEYGAATSAQVVLPSTAAAAAAAAATDLSPAVEALRDLLSAPVLPAAALRPLGSLNPRAFRVPRAIGPHRSAGAGPGAGSGRRRGVVDIVLIRHAFLNSSMREQREIARRIGSSVEQLFDDLLFLEHSLDIF</sequence>
<feature type="domain" description="RSE1/DDB1/CPSF1 C-terminal" evidence="4">
    <location>
        <begin position="1332"/>
        <end position="1617"/>
    </location>
</feature>
<keyword evidence="8" id="KW-1185">Reference proteome</keyword>
<protein>
    <recommendedName>
        <fullName evidence="9">Cleavage/polyadenylation specificity factor A subunit C-terminal domain-containing protein</fullName>
    </recommendedName>
</protein>
<evidence type="ECO:0000259" key="4">
    <source>
        <dbReference type="Pfam" id="PF03178"/>
    </source>
</evidence>
<dbReference type="GO" id="GO:0003676">
    <property type="term" value="F:nucleic acid binding"/>
    <property type="evidence" value="ECO:0007669"/>
    <property type="project" value="InterPro"/>
</dbReference>
<evidence type="ECO:0000256" key="3">
    <source>
        <dbReference type="SAM" id="MobiDB-lite"/>
    </source>
</evidence>
<evidence type="ECO:0008006" key="9">
    <source>
        <dbReference type="Google" id="ProtNLM"/>
    </source>
</evidence>
<proteinExistence type="predicted"/>
<dbReference type="OMA" id="IYVSHES"/>
<evidence type="ECO:0000313" key="8">
    <source>
        <dbReference type="Proteomes" id="UP000030693"/>
    </source>
</evidence>
<dbReference type="GO" id="GO:0005634">
    <property type="term" value="C:nucleus"/>
    <property type="evidence" value="ECO:0007669"/>
    <property type="project" value="UniProtKB-SubCell"/>
</dbReference>
<dbReference type="InterPro" id="IPR015943">
    <property type="entry name" value="WD40/YVTN_repeat-like_dom_sf"/>
</dbReference>
<dbReference type="InterPro" id="IPR050358">
    <property type="entry name" value="RSE1/DDB1/CFT1"/>
</dbReference>
<feature type="region of interest" description="Disordered" evidence="3">
    <location>
        <begin position="711"/>
        <end position="730"/>
    </location>
</feature>
<evidence type="ECO:0000256" key="1">
    <source>
        <dbReference type="ARBA" id="ARBA00004123"/>
    </source>
</evidence>
<organism evidence="7">
    <name type="scientific">Fonticula alba</name>
    <name type="common">Slime mold</name>
    <dbReference type="NCBI Taxonomy" id="691883"/>
    <lineage>
        <taxon>Eukaryota</taxon>
        <taxon>Rotosphaerida</taxon>
        <taxon>Fonticulaceae</taxon>
        <taxon>Fonticula</taxon>
    </lineage>
</organism>
<evidence type="ECO:0000259" key="5">
    <source>
        <dbReference type="Pfam" id="PF10433"/>
    </source>
</evidence>
<feature type="domain" description="RSE1/DDB1/CPSF1 second beta-propeller" evidence="6">
    <location>
        <begin position="521"/>
        <end position="915"/>
    </location>
</feature>
<gene>
    <name evidence="7" type="ORF">H696_02367</name>
</gene>
<dbReference type="Pfam" id="PF10433">
    <property type="entry name" value="Beta-prop_RSE1_1st"/>
    <property type="match status" value="1"/>
</dbReference>
<evidence type="ECO:0000256" key="2">
    <source>
        <dbReference type="ARBA" id="ARBA00023242"/>
    </source>
</evidence>
<dbReference type="OrthoDB" id="6109at2759"/>
<dbReference type="Pfam" id="PF03178">
    <property type="entry name" value="CPSF_A"/>
    <property type="match status" value="1"/>
</dbReference>
<dbReference type="GeneID" id="20527092"/>
<name>A0A058ZAK0_FONAL</name>
<dbReference type="InterPro" id="IPR004871">
    <property type="entry name" value="RSE1/DDB1/CPSF1_C"/>
</dbReference>
<comment type="subcellular location">
    <subcellularLocation>
        <location evidence="1">Nucleus</location>
    </subcellularLocation>
</comment>
<reference evidence="7" key="1">
    <citation type="submission" date="2013-04" db="EMBL/GenBank/DDBJ databases">
        <title>The Genome Sequence of Fonticula alba ATCC 38817.</title>
        <authorList>
            <consortium name="The Broad Institute Genomics Platform"/>
            <person name="Russ C."/>
            <person name="Cuomo C."/>
            <person name="Burger G."/>
            <person name="Gray M.W."/>
            <person name="Holland P.W.H."/>
            <person name="King N."/>
            <person name="Lang F.B.F."/>
            <person name="Roger A.J."/>
            <person name="Ruiz-Trillo I."/>
            <person name="Brown M."/>
            <person name="Walker B."/>
            <person name="Young S."/>
            <person name="Zeng Q."/>
            <person name="Gargeya S."/>
            <person name="Fitzgerald M."/>
            <person name="Haas B."/>
            <person name="Abouelleil A."/>
            <person name="Allen A.W."/>
            <person name="Alvarado L."/>
            <person name="Arachchi H.M."/>
            <person name="Berlin A.M."/>
            <person name="Chapman S.B."/>
            <person name="Gainer-Dewar J."/>
            <person name="Goldberg J."/>
            <person name="Griggs A."/>
            <person name="Gujja S."/>
            <person name="Hansen M."/>
            <person name="Howarth C."/>
            <person name="Imamovic A."/>
            <person name="Ireland A."/>
            <person name="Larimer J."/>
            <person name="McCowan C."/>
            <person name="Murphy C."/>
            <person name="Pearson M."/>
            <person name="Poon T.W."/>
            <person name="Priest M."/>
            <person name="Roberts A."/>
            <person name="Saif S."/>
            <person name="Shea T."/>
            <person name="Sisk P."/>
            <person name="Sykes S."/>
            <person name="Wortman J."/>
            <person name="Nusbaum C."/>
            <person name="Birren B."/>
        </authorList>
    </citation>
    <scope>NUCLEOTIDE SEQUENCE [LARGE SCALE GENOMIC DNA]</scope>
    <source>
        <strain evidence="7">ATCC 38817</strain>
    </source>
</reference>
<dbReference type="Pfam" id="PF23726">
    <property type="entry name" value="Beta-prop_RSE1_2nd"/>
    <property type="match status" value="2"/>
</dbReference>
<dbReference type="Proteomes" id="UP000030693">
    <property type="component" value="Unassembled WGS sequence"/>
</dbReference>